<dbReference type="SUPFAM" id="SSF51905">
    <property type="entry name" value="FAD/NAD(P)-binding domain"/>
    <property type="match status" value="1"/>
</dbReference>
<dbReference type="Pfam" id="PF13450">
    <property type="entry name" value="NAD_binding_8"/>
    <property type="match status" value="1"/>
</dbReference>
<dbReference type="EMBL" id="BARW01000240">
    <property type="protein sequence ID" value="GAI61457.1"/>
    <property type="molecule type" value="Genomic_DNA"/>
</dbReference>
<proteinExistence type="predicted"/>
<organism evidence="1">
    <name type="scientific">marine sediment metagenome</name>
    <dbReference type="NCBI Taxonomy" id="412755"/>
    <lineage>
        <taxon>unclassified sequences</taxon>
        <taxon>metagenomes</taxon>
        <taxon>ecological metagenomes</taxon>
    </lineage>
</organism>
<sequence length="55" mass="5793">MSQKGAIIIGAGPAGLGVGVELTKKGIRPLILERENQVGGISKTINYKGYYFDLG</sequence>
<dbReference type="InterPro" id="IPR036188">
    <property type="entry name" value="FAD/NAD-bd_sf"/>
</dbReference>
<evidence type="ECO:0000313" key="1">
    <source>
        <dbReference type="EMBL" id="GAI61457.1"/>
    </source>
</evidence>
<dbReference type="Gene3D" id="3.50.50.60">
    <property type="entry name" value="FAD/NAD(P)-binding domain"/>
    <property type="match status" value="1"/>
</dbReference>
<reference evidence="1" key="1">
    <citation type="journal article" date="2014" name="Front. Microbiol.">
        <title>High frequency of phylogenetically diverse reductive dehalogenase-homologous genes in deep subseafloor sedimentary metagenomes.</title>
        <authorList>
            <person name="Kawai M."/>
            <person name="Futagami T."/>
            <person name="Toyoda A."/>
            <person name="Takaki Y."/>
            <person name="Nishi S."/>
            <person name="Hori S."/>
            <person name="Arai W."/>
            <person name="Tsubouchi T."/>
            <person name="Morono Y."/>
            <person name="Uchiyama I."/>
            <person name="Ito T."/>
            <person name="Fujiyama A."/>
            <person name="Inagaki F."/>
            <person name="Takami H."/>
        </authorList>
    </citation>
    <scope>NUCLEOTIDE SEQUENCE</scope>
    <source>
        <strain evidence="1">Expedition CK06-06</strain>
    </source>
</reference>
<evidence type="ECO:0008006" key="2">
    <source>
        <dbReference type="Google" id="ProtNLM"/>
    </source>
</evidence>
<protein>
    <recommendedName>
        <fullName evidence="2">Amine oxidase domain-containing protein</fullName>
    </recommendedName>
</protein>
<accession>X1PYW8</accession>
<name>X1PYW8_9ZZZZ</name>
<comment type="caution">
    <text evidence="1">The sequence shown here is derived from an EMBL/GenBank/DDBJ whole genome shotgun (WGS) entry which is preliminary data.</text>
</comment>
<dbReference type="PANTHER" id="PTHR43734:SF1">
    <property type="entry name" value="PHYTOENE DESATURASE"/>
    <property type="match status" value="1"/>
</dbReference>
<dbReference type="PRINTS" id="PR00419">
    <property type="entry name" value="ADXRDTASE"/>
</dbReference>
<feature type="non-terminal residue" evidence="1">
    <location>
        <position position="55"/>
    </location>
</feature>
<dbReference type="PANTHER" id="PTHR43734">
    <property type="entry name" value="PHYTOENE DESATURASE"/>
    <property type="match status" value="1"/>
</dbReference>
<gene>
    <name evidence="1" type="ORF">S12H4_01268</name>
</gene>
<dbReference type="AlphaFoldDB" id="X1PYW8"/>